<comment type="caution">
    <text evidence="1">The sequence shown here is derived from an EMBL/GenBank/DDBJ whole genome shotgun (WGS) entry which is preliminary data.</text>
</comment>
<proteinExistence type="predicted"/>
<dbReference type="AlphaFoldDB" id="A0AAU9X9J0"/>
<name>A0AAU9X9J0_9CNID</name>
<sequence>MWNIGEKCGLYANIQKCYRELKDGPVRVIKLKILLRSRRSTDNLPESDAQSRFAAGVGSAIASALQWKSDVMDWLAYTGRVEDTKNMEIVFLLADKKALGITITSTPSVNFNQTIQEFALAVKQGNLPSKVDGHNVWVKSLASCSDKACTSTQTLADSDKLLTFMVLLVVGLGWAAQCDKWSGPTGTVECIQLRRYNNEFQWGTCVTDAYMKQKSNQKHQCIDRTATYCWYQCMLEVHNKNDGSVTSDCSCNSSNPTSYPNTLTPTTLLPPECYSPSGDSCDWYRNCLERKYPCEATSNGYAIKYAEHFCKLYDQNFAKFSLSGKNWVNGVRKCLQVSLVPLLRPWVDPTCEKIRERAFASHTPCYLDPGNGAPSVCDLDCSDYYQIFWTIKGSFVKVDTLWESLKGMWNIGAKCGWYTNIKKCYGELKDGPVRVIKLKIKRFFPRSRRSIDPLPESDAQSRFADGVGSAIASALKWNSDVMDWLAHTGRVEDPENLEIVVLLADKKALGITITSTPAVNFNQTIHEFASAVHQGALPLKVDGHNVWVKILASCSDKACNSTQTLAVSDKPPNW</sequence>
<feature type="non-terminal residue" evidence="1">
    <location>
        <position position="574"/>
    </location>
</feature>
<reference evidence="1 2" key="1">
    <citation type="submission" date="2022-05" db="EMBL/GenBank/DDBJ databases">
        <authorList>
            <consortium name="Genoscope - CEA"/>
            <person name="William W."/>
        </authorList>
    </citation>
    <scope>NUCLEOTIDE SEQUENCE [LARGE SCALE GENOMIC DNA]</scope>
</reference>
<dbReference type="EMBL" id="CALNXJ010000033">
    <property type="protein sequence ID" value="CAH3139944.1"/>
    <property type="molecule type" value="Genomic_DNA"/>
</dbReference>
<evidence type="ECO:0000313" key="1">
    <source>
        <dbReference type="EMBL" id="CAH3139944.1"/>
    </source>
</evidence>
<evidence type="ECO:0000313" key="2">
    <source>
        <dbReference type="Proteomes" id="UP001159428"/>
    </source>
</evidence>
<keyword evidence="2" id="KW-1185">Reference proteome</keyword>
<organism evidence="1 2">
    <name type="scientific">Pocillopora meandrina</name>
    <dbReference type="NCBI Taxonomy" id="46732"/>
    <lineage>
        <taxon>Eukaryota</taxon>
        <taxon>Metazoa</taxon>
        <taxon>Cnidaria</taxon>
        <taxon>Anthozoa</taxon>
        <taxon>Hexacorallia</taxon>
        <taxon>Scleractinia</taxon>
        <taxon>Astrocoeniina</taxon>
        <taxon>Pocilloporidae</taxon>
        <taxon>Pocillopora</taxon>
    </lineage>
</organism>
<dbReference type="Proteomes" id="UP001159428">
    <property type="component" value="Unassembled WGS sequence"/>
</dbReference>
<protein>
    <submittedName>
        <fullName evidence="1">Uncharacterized protein</fullName>
    </submittedName>
</protein>
<gene>
    <name evidence="1" type="ORF">PMEA_00019055</name>
</gene>
<accession>A0AAU9X9J0</accession>